<dbReference type="RefSeq" id="WP_037284717.1">
    <property type="nucleotide sequence ID" value="NZ_JEOB01000001.1"/>
</dbReference>
<organism evidence="3 4">
    <name type="scientific">Ruminococcus albus SY3</name>
    <dbReference type="NCBI Taxonomy" id="1341156"/>
    <lineage>
        <taxon>Bacteria</taxon>
        <taxon>Bacillati</taxon>
        <taxon>Bacillota</taxon>
        <taxon>Clostridia</taxon>
        <taxon>Eubacteriales</taxon>
        <taxon>Oscillospiraceae</taxon>
        <taxon>Ruminococcus</taxon>
    </lineage>
</organism>
<name>A0A011WUC9_RUMAL</name>
<dbReference type="AlphaFoldDB" id="A0A011WUC9"/>
<dbReference type="InterPro" id="IPR050985">
    <property type="entry name" value="Alpha-glycosidase_related"/>
</dbReference>
<dbReference type="Pfam" id="PF02065">
    <property type="entry name" value="Melibiase"/>
    <property type="match status" value="1"/>
</dbReference>
<dbReference type="PANTHER" id="PTHR43053">
    <property type="entry name" value="GLYCOSIDASE FAMILY 31"/>
    <property type="match status" value="1"/>
</dbReference>
<comment type="caution">
    <text evidence="3">The sequence shown here is derived from an EMBL/GenBank/DDBJ whole genome shotgun (WGS) entry which is preliminary data.</text>
</comment>
<dbReference type="Proteomes" id="UP000021369">
    <property type="component" value="Unassembled WGS sequence"/>
</dbReference>
<dbReference type="InterPro" id="IPR017853">
    <property type="entry name" value="GH"/>
</dbReference>
<evidence type="ECO:0000313" key="4">
    <source>
        <dbReference type="Proteomes" id="UP000021369"/>
    </source>
</evidence>
<dbReference type="PANTHER" id="PTHR43053:SF3">
    <property type="entry name" value="ALPHA-GALACTOSIDASE C-RELATED"/>
    <property type="match status" value="1"/>
</dbReference>
<dbReference type="GO" id="GO:0016052">
    <property type="term" value="P:carbohydrate catabolic process"/>
    <property type="evidence" value="ECO:0007669"/>
    <property type="project" value="InterPro"/>
</dbReference>
<dbReference type="SUPFAM" id="SSF51445">
    <property type="entry name" value="(Trans)glycosidases"/>
    <property type="match status" value="1"/>
</dbReference>
<dbReference type="GO" id="GO:0004557">
    <property type="term" value="F:alpha-galactosidase activity"/>
    <property type="evidence" value="ECO:0007669"/>
    <property type="project" value="InterPro"/>
</dbReference>
<evidence type="ECO:0000313" key="3">
    <source>
        <dbReference type="EMBL" id="EXM40615.1"/>
    </source>
</evidence>
<dbReference type="PATRIC" id="fig|1341156.4.peg.136"/>
<accession>A0A011WUC9</accession>
<dbReference type="InterPro" id="IPR002252">
    <property type="entry name" value="Glyco_hydro_36"/>
</dbReference>
<dbReference type="EMBL" id="JEOB01000001">
    <property type="protein sequence ID" value="EXM40615.1"/>
    <property type="molecule type" value="Genomic_DNA"/>
</dbReference>
<dbReference type="InterPro" id="IPR013785">
    <property type="entry name" value="Aldolase_TIM"/>
</dbReference>
<sequence>MLRFKHIKFAYIAGGKVYSVTTDKSVENQRVKLTVTNEDGVISASVTSVTPIELLRLSAEFEYEFKSISRVFLNGYQSWTDSTEHPINGRLRGVDHIPKPIADKYAFSQYGDYTFTRYSLKKGVMHGFSYGYIRNYDVYDFIGSLNEDSGFTTIRTDCAAGRVLAFKECSELHIENSFEGLKLYIGRGSEDEVFDKWFGLMGIAKRDLPRIHGYTSWYRHYQDISEEILTKDLEQSDLGKDDIFQIDDGWQTAVGDWLSIDEKKFPSGLKAVTDRMAELGKGKAGIWLAPFVCEEKSELFKSHKDWLLKDKNGRVVKGGSNWSGFYALDIYNEDFRAYLKEVFDTIINKWGFGRLLKLDFLYAACIVPRKDKTRGMVMADAIKLLRELAGDTAILGCGVPLASVFGRVEYCRVGCDVSLDWDDKPYMKLMHRERPSTRNCILNSVFRRQLDGRAFGCDPDVYLLRDTETTMTASQRKCLAEINALTGSVWFTSDNAEDYGDEQKKMYEDASALFGCRILSAELNGKELVLQILRDGKKELRSYDMRDIPELPVKKLMP</sequence>
<reference evidence="3 4" key="1">
    <citation type="submission" date="2013-06" db="EMBL/GenBank/DDBJ databases">
        <title>Rumen cellulosomics: divergent fiber-degrading strategies revealed by comparative genome-wide analysis of six Ruminococcal strains.</title>
        <authorList>
            <person name="Dassa B."/>
            <person name="Borovok I."/>
            <person name="Lamed R."/>
            <person name="Flint H."/>
            <person name="Yeoman C.J."/>
            <person name="White B."/>
            <person name="Bayer E.A."/>
        </authorList>
    </citation>
    <scope>NUCLEOTIDE SEQUENCE [LARGE SCALE GENOMIC DNA]</scope>
    <source>
        <strain evidence="3 4">SY3</strain>
    </source>
</reference>
<dbReference type="CDD" id="cd14791">
    <property type="entry name" value="GH36"/>
    <property type="match status" value="1"/>
</dbReference>
<dbReference type="Gene3D" id="3.20.20.70">
    <property type="entry name" value="Aldolase class I"/>
    <property type="match status" value="1"/>
</dbReference>
<gene>
    <name evidence="3" type="ORF">RASY3_02065</name>
</gene>
<keyword evidence="1" id="KW-0378">Hydrolase</keyword>
<keyword evidence="4" id="KW-1185">Reference proteome</keyword>
<protein>
    <submittedName>
        <fullName evidence="3">Alpha-galactosidase</fullName>
    </submittedName>
</protein>
<dbReference type="OrthoDB" id="9758822at2"/>
<evidence type="ECO:0000256" key="2">
    <source>
        <dbReference type="ARBA" id="ARBA00023295"/>
    </source>
</evidence>
<evidence type="ECO:0000256" key="1">
    <source>
        <dbReference type="ARBA" id="ARBA00022801"/>
    </source>
</evidence>
<keyword evidence="2" id="KW-0326">Glycosidase</keyword>
<proteinExistence type="predicted"/>